<reference evidence="1" key="2">
    <citation type="submission" date="2018-03" db="EMBL/GenBank/DDBJ databases">
        <title>The Triticum urartu genome reveals the dynamic nature of wheat genome evolution.</title>
        <authorList>
            <person name="Ling H."/>
            <person name="Ma B."/>
            <person name="Shi X."/>
            <person name="Liu H."/>
            <person name="Dong L."/>
            <person name="Sun H."/>
            <person name="Cao Y."/>
            <person name="Gao Q."/>
            <person name="Zheng S."/>
            <person name="Li Y."/>
            <person name="Yu Y."/>
            <person name="Du H."/>
            <person name="Qi M."/>
            <person name="Li Y."/>
            <person name="Yu H."/>
            <person name="Cui Y."/>
            <person name="Wang N."/>
            <person name="Chen C."/>
            <person name="Wu H."/>
            <person name="Zhao Y."/>
            <person name="Zhang J."/>
            <person name="Li Y."/>
            <person name="Zhou W."/>
            <person name="Zhang B."/>
            <person name="Hu W."/>
            <person name="Eijk M."/>
            <person name="Tang J."/>
            <person name="Witsenboer H."/>
            <person name="Zhao S."/>
            <person name="Li Z."/>
            <person name="Zhang A."/>
            <person name="Wang D."/>
            <person name="Liang C."/>
        </authorList>
    </citation>
    <scope>NUCLEOTIDE SEQUENCE [LARGE SCALE GENOMIC DNA]</scope>
    <source>
        <strain evidence="1">cv. G1812</strain>
    </source>
</reference>
<organism evidence="1 2">
    <name type="scientific">Triticum urartu</name>
    <name type="common">Red wild einkorn</name>
    <name type="synonym">Crithodium urartu</name>
    <dbReference type="NCBI Taxonomy" id="4572"/>
    <lineage>
        <taxon>Eukaryota</taxon>
        <taxon>Viridiplantae</taxon>
        <taxon>Streptophyta</taxon>
        <taxon>Embryophyta</taxon>
        <taxon>Tracheophyta</taxon>
        <taxon>Spermatophyta</taxon>
        <taxon>Magnoliopsida</taxon>
        <taxon>Liliopsida</taxon>
        <taxon>Poales</taxon>
        <taxon>Poaceae</taxon>
        <taxon>BOP clade</taxon>
        <taxon>Pooideae</taxon>
        <taxon>Triticodae</taxon>
        <taxon>Triticeae</taxon>
        <taxon>Triticinae</taxon>
        <taxon>Triticum</taxon>
    </lineage>
</organism>
<evidence type="ECO:0000313" key="1">
    <source>
        <dbReference type="EnsemblPlants" id="TuG1812G0200002555.01.T01.cds263353"/>
    </source>
</evidence>
<protein>
    <submittedName>
        <fullName evidence="1">Uncharacterized protein</fullName>
    </submittedName>
</protein>
<reference evidence="2" key="1">
    <citation type="journal article" date="2013" name="Nature">
        <title>Draft genome of the wheat A-genome progenitor Triticum urartu.</title>
        <authorList>
            <person name="Ling H.Q."/>
            <person name="Zhao S."/>
            <person name="Liu D."/>
            <person name="Wang J."/>
            <person name="Sun H."/>
            <person name="Zhang C."/>
            <person name="Fan H."/>
            <person name="Li D."/>
            <person name="Dong L."/>
            <person name="Tao Y."/>
            <person name="Gao C."/>
            <person name="Wu H."/>
            <person name="Li Y."/>
            <person name="Cui Y."/>
            <person name="Guo X."/>
            <person name="Zheng S."/>
            <person name="Wang B."/>
            <person name="Yu K."/>
            <person name="Liang Q."/>
            <person name="Yang W."/>
            <person name="Lou X."/>
            <person name="Chen J."/>
            <person name="Feng M."/>
            <person name="Jian J."/>
            <person name="Zhang X."/>
            <person name="Luo G."/>
            <person name="Jiang Y."/>
            <person name="Liu J."/>
            <person name="Wang Z."/>
            <person name="Sha Y."/>
            <person name="Zhang B."/>
            <person name="Wu H."/>
            <person name="Tang D."/>
            <person name="Shen Q."/>
            <person name="Xue P."/>
            <person name="Zou S."/>
            <person name="Wang X."/>
            <person name="Liu X."/>
            <person name="Wang F."/>
            <person name="Yang Y."/>
            <person name="An X."/>
            <person name="Dong Z."/>
            <person name="Zhang K."/>
            <person name="Zhang X."/>
            <person name="Luo M.C."/>
            <person name="Dvorak J."/>
            <person name="Tong Y."/>
            <person name="Wang J."/>
            <person name="Yang H."/>
            <person name="Li Z."/>
            <person name="Wang D."/>
            <person name="Zhang A."/>
            <person name="Wang J."/>
        </authorList>
    </citation>
    <scope>NUCLEOTIDE SEQUENCE</scope>
    <source>
        <strain evidence="2">cv. G1812</strain>
    </source>
</reference>
<name>A0A8R7TGJ2_TRIUA</name>
<accession>A0A8R7TGJ2</accession>
<reference evidence="1" key="3">
    <citation type="submission" date="2022-06" db="UniProtKB">
        <authorList>
            <consortium name="EnsemblPlants"/>
        </authorList>
    </citation>
    <scope>IDENTIFICATION</scope>
</reference>
<dbReference type="AlphaFoldDB" id="A0A8R7TGJ2"/>
<proteinExistence type="predicted"/>
<keyword evidence="2" id="KW-1185">Reference proteome</keyword>
<dbReference type="Gramene" id="TuG1812G0200002555.01.T01">
    <property type="protein sequence ID" value="TuG1812G0200002555.01.T01.cds263353"/>
    <property type="gene ID" value="TuG1812G0200002555.01"/>
</dbReference>
<evidence type="ECO:0000313" key="2">
    <source>
        <dbReference type="Proteomes" id="UP000015106"/>
    </source>
</evidence>
<dbReference type="EnsemblPlants" id="TuG1812G0200002555.01.T01">
    <property type="protein sequence ID" value="TuG1812G0200002555.01.T01.cds263353"/>
    <property type="gene ID" value="TuG1812G0200002555.01"/>
</dbReference>
<sequence length="55" mass="6357">MPCNFSPLFCKSPGCFSLRCTVYNAFELDEFVAFDAFLCLRKSLYSNDYMLTCAY</sequence>
<dbReference type="Proteomes" id="UP000015106">
    <property type="component" value="Chromosome 2"/>
</dbReference>